<dbReference type="CDD" id="cd00158">
    <property type="entry name" value="RHOD"/>
    <property type="match status" value="1"/>
</dbReference>
<comment type="caution">
    <text evidence="3">The sequence shown here is derived from an EMBL/GenBank/DDBJ whole genome shotgun (WGS) entry which is preliminary data.</text>
</comment>
<accession>A0A940PG06</accession>
<gene>
    <name evidence="3" type="ORF">I6N95_14310</name>
</gene>
<dbReference type="Pfam" id="PF00581">
    <property type="entry name" value="Rhodanese"/>
    <property type="match status" value="1"/>
</dbReference>
<protein>
    <submittedName>
        <fullName evidence="3">Rhodanese-like domain-containing protein</fullName>
    </submittedName>
</protein>
<dbReference type="EMBL" id="JAEEGA010000009">
    <property type="protein sequence ID" value="MBP1042188.1"/>
    <property type="molecule type" value="Genomic_DNA"/>
</dbReference>
<sequence>MKKSVAVFCLLAVVVTLGACNKKADDRAESDINWQLISADDLKEAIDQGESYQIIDIQPEADFAKGHVPDSVSVPAYPVDTAELEKLVSDAVPDFADGDDPIYVMCLGGGSGAKRTISIMQEEGVAPERLYIIEKGAKGWPHKELWVTD</sequence>
<feature type="signal peptide" evidence="1">
    <location>
        <begin position="1"/>
        <end position="19"/>
    </location>
</feature>
<dbReference type="AlphaFoldDB" id="A0A940PG06"/>
<evidence type="ECO:0000256" key="1">
    <source>
        <dbReference type="SAM" id="SignalP"/>
    </source>
</evidence>
<dbReference type="InterPro" id="IPR001763">
    <property type="entry name" value="Rhodanese-like_dom"/>
</dbReference>
<evidence type="ECO:0000259" key="2">
    <source>
        <dbReference type="PROSITE" id="PS50206"/>
    </source>
</evidence>
<organism evidence="3 4">
    <name type="scientific">Vagococcus allomyrinae</name>
    <dbReference type="NCBI Taxonomy" id="2794353"/>
    <lineage>
        <taxon>Bacteria</taxon>
        <taxon>Bacillati</taxon>
        <taxon>Bacillota</taxon>
        <taxon>Bacilli</taxon>
        <taxon>Lactobacillales</taxon>
        <taxon>Enterococcaceae</taxon>
        <taxon>Vagococcus</taxon>
    </lineage>
</organism>
<evidence type="ECO:0000313" key="3">
    <source>
        <dbReference type="EMBL" id="MBP1042188.1"/>
    </source>
</evidence>
<proteinExistence type="predicted"/>
<reference evidence="3" key="1">
    <citation type="submission" date="2020-12" db="EMBL/GenBank/DDBJ databases">
        <title>Vagococcus allomyrinae sp. nov. and Enterococcus lavae sp. nov., isolated from the larvae of Allomyrina dichotoma.</title>
        <authorList>
            <person name="Lee S.D."/>
        </authorList>
    </citation>
    <scope>NUCLEOTIDE SEQUENCE</scope>
    <source>
        <strain evidence="3">BWB3-3</strain>
    </source>
</reference>
<keyword evidence="4" id="KW-1185">Reference proteome</keyword>
<dbReference type="PROSITE" id="PS50206">
    <property type="entry name" value="RHODANESE_3"/>
    <property type="match status" value="1"/>
</dbReference>
<dbReference type="Gene3D" id="3.40.250.10">
    <property type="entry name" value="Rhodanese-like domain"/>
    <property type="match status" value="1"/>
</dbReference>
<dbReference type="SUPFAM" id="SSF52821">
    <property type="entry name" value="Rhodanese/Cell cycle control phosphatase"/>
    <property type="match status" value="1"/>
</dbReference>
<keyword evidence="1" id="KW-0732">Signal</keyword>
<dbReference type="InterPro" id="IPR036873">
    <property type="entry name" value="Rhodanese-like_dom_sf"/>
</dbReference>
<feature type="domain" description="Rhodanese" evidence="2">
    <location>
        <begin position="48"/>
        <end position="149"/>
    </location>
</feature>
<dbReference type="SMART" id="SM00450">
    <property type="entry name" value="RHOD"/>
    <property type="match status" value="1"/>
</dbReference>
<evidence type="ECO:0000313" key="4">
    <source>
        <dbReference type="Proteomes" id="UP000674938"/>
    </source>
</evidence>
<dbReference type="PROSITE" id="PS51257">
    <property type="entry name" value="PROKAR_LIPOPROTEIN"/>
    <property type="match status" value="1"/>
</dbReference>
<feature type="chain" id="PRO_5039116007" evidence="1">
    <location>
        <begin position="20"/>
        <end position="149"/>
    </location>
</feature>
<dbReference type="Proteomes" id="UP000674938">
    <property type="component" value="Unassembled WGS sequence"/>
</dbReference>
<name>A0A940PG06_9ENTE</name>